<sequence>MSKTKPIPNLDQSVKIAELEDKLKRSLADYINLQNRIEREKESFVFLITVSIIAKLLEALDDFELAQSHLQDKGLEMAITKFKSTLSSFGLTPIDALGKDFDPATMECLEAASGAKNKVLSIRKAGYLLNNQCLRPAGVVVGQDLDTKSNTQPS</sequence>
<comment type="similarity">
    <text evidence="1 3 4">Belongs to the GrpE family.</text>
</comment>
<dbReference type="Pfam" id="PF01025">
    <property type="entry name" value="GrpE"/>
    <property type="match status" value="1"/>
</dbReference>
<dbReference type="GO" id="GO:0051087">
    <property type="term" value="F:protein-folding chaperone binding"/>
    <property type="evidence" value="ECO:0007669"/>
    <property type="project" value="InterPro"/>
</dbReference>
<dbReference type="GO" id="GO:0051082">
    <property type="term" value="F:unfolded protein binding"/>
    <property type="evidence" value="ECO:0007669"/>
    <property type="project" value="TreeGrafter"/>
</dbReference>
<dbReference type="Gene3D" id="2.30.22.10">
    <property type="entry name" value="Head domain of nucleotide exchange factor GrpE"/>
    <property type="match status" value="1"/>
</dbReference>
<accession>A0A2M7AS07</accession>
<dbReference type="PANTHER" id="PTHR21237">
    <property type="entry name" value="GRPE PROTEIN"/>
    <property type="match status" value="1"/>
</dbReference>
<comment type="subcellular location">
    <subcellularLocation>
        <location evidence="3">Cytoplasm</location>
    </subcellularLocation>
</comment>
<proteinExistence type="inferred from homology"/>
<keyword evidence="2 3" id="KW-0143">Chaperone</keyword>
<evidence type="ECO:0000256" key="4">
    <source>
        <dbReference type="RuleBase" id="RU004478"/>
    </source>
</evidence>
<dbReference type="AlphaFoldDB" id="A0A2M7AS07"/>
<organism evidence="6 7">
    <name type="scientific">Candidatus Shapirobacteria bacterium CG06_land_8_20_14_3_00_40_12</name>
    <dbReference type="NCBI Taxonomy" id="1974881"/>
    <lineage>
        <taxon>Bacteria</taxon>
        <taxon>Candidatus Shapironibacteriota</taxon>
    </lineage>
</organism>
<dbReference type="CDD" id="cd00446">
    <property type="entry name" value="GrpE"/>
    <property type="match status" value="1"/>
</dbReference>
<evidence type="ECO:0000256" key="2">
    <source>
        <dbReference type="ARBA" id="ARBA00023186"/>
    </source>
</evidence>
<dbReference type="InterPro" id="IPR013805">
    <property type="entry name" value="GrpE_CC"/>
</dbReference>
<dbReference type="SUPFAM" id="SSF58014">
    <property type="entry name" value="Coiled-coil domain of nucleotide exchange factor GrpE"/>
    <property type="match status" value="1"/>
</dbReference>
<dbReference type="GO" id="GO:0000774">
    <property type="term" value="F:adenyl-nucleotide exchange factor activity"/>
    <property type="evidence" value="ECO:0007669"/>
    <property type="project" value="InterPro"/>
</dbReference>
<name>A0A2M7AS07_9BACT</name>
<evidence type="ECO:0000256" key="1">
    <source>
        <dbReference type="ARBA" id="ARBA00009054"/>
    </source>
</evidence>
<dbReference type="PRINTS" id="PR00773">
    <property type="entry name" value="GRPEPROTEIN"/>
</dbReference>
<evidence type="ECO:0000313" key="7">
    <source>
        <dbReference type="Proteomes" id="UP000231407"/>
    </source>
</evidence>
<reference evidence="7" key="1">
    <citation type="submission" date="2017-09" db="EMBL/GenBank/DDBJ databases">
        <title>Depth-based differentiation of microbial function through sediment-hosted aquifers and enrichment of novel symbionts in the deep terrestrial subsurface.</title>
        <authorList>
            <person name="Probst A.J."/>
            <person name="Ladd B."/>
            <person name="Jarett J.K."/>
            <person name="Geller-Mcgrath D.E."/>
            <person name="Sieber C.M.K."/>
            <person name="Emerson J.B."/>
            <person name="Anantharaman K."/>
            <person name="Thomas B.C."/>
            <person name="Malmstrom R."/>
            <person name="Stieglmeier M."/>
            <person name="Klingl A."/>
            <person name="Woyke T."/>
            <person name="Ryan C.M."/>
            <person name="Banfield J.F."/>
        </authorList>
    </citation>
    <scope>NUCLEOTIDE SEQUENCE [LARGE SCALE GENOMIC DNA]</scope>
</reference>
<dbReference type="InterPro" id="IPR009012">
    <property type="entry name" value="GrpE_head"/>
</dbReference>
<keyword evidence="5" id="KW-0175">Coiled coil</keyword>
<dbReference type="GO" id="GO:0005737">
    <property type="term" value="C:cytoplasm"/>
    <property type="evidence" value="ECO:0007669"/>
    <property type="project" value="UniProtKB-SubCell"/>
</dbReference>
<comment type="subunit">
    <text evidence="3">Homodimer.</text>
</comment>
<dbReference type="SUPFAM" id="SSF51064">
    <property type="entry name" value="Head domain of nucleotide exchange factor GrpE"/>
    <property type="match status" value="1"/>
</dbReference>
<keyword evidence="3" id="KW-0346">Stress response</keyword>
<comment type="caution">
    <text evidence="6">The sequence shown here is derived from an EMBL/GenBank/DDBJ whole genome shotgun (WGS) entry which is preliminary data.</text>
</comment>
<feature type="coiled-coil region" evidence="5">
    <location>
        <begin position="16"/>
        <end position="43"/>
    </location>
</feature>
<dbReference type="InterPro" id="IPR000740">
    <property type="entry name" value="GrpE"/>
</dbReference>
<dbReference type="EMBL" id="PEWA01000038">
    <property type="protein sequence ID" value="PIU73333.1"/>
    <property type="molecule type" value="Genomic_DNA"/>
</dbReference>
<gene>
    <name evidence="3 6" type="primary">grpE</name>
    <name evidence="6" type="ORF">COS78_02880</name>
</gene>
<dbReference type="Proteomes" id="UP000231407">
    <property type="component" value="Unassembled WGS sequence"/>
</dbReference>
<evidence type="ECO:0000256" key="5">
    <source>
        <dbReference type="SAM" id="Coils"/>
    </source>
</evidence>
<dbReference type="PANTHER" id="PTHR21237:SF23">
    <property type="entry name" value="GRPE PROTEIN HOMOLOG, MITOCHONDRIAL"/>
    <property type="match status" value="1"/>
</dbReference>
<dbReference type="GO" id="GO:0042803">
    <property type="term" value="F:protein homodimerization activity"/>
    <property type="evidence" value="ECO:0007669"/>
    <property type="project" value="InterPro"/>
</dbReference>
<protein>
    <recommendedName>
        <fullName evidence="3">Protein GrpE</fullName>
    </recommendedName>
    <alternativeName>
        <fullName evidence="3">HSP-70 cofactor</fullName>
    </alternativeName>
</protein>
<dbReference type="HAMAP" id="MF_01151">
    <property type="entry name" value="GrpE"/>
    <property type="match status" value="1"/>
</dbReference>
<comment type="function">
    <text evidence="3">Participates actively in the response to hyperosmotic and heat shock by preventing the aggregation of stress-denatured proteins, in association with DnaK and GrpE. It is the nucleotide exchange factor for DnaK and may function as a thermosensor. Unfolded proteins bind initially to DnaJ; upon interaction with the DnaJ-bound protein, DnaK hydrolyzes its bound ATP, resulting in the formation of a stable complex. GrpE releases ADP from DnaK; ATP binding to DnaK triggers the release of the substrate protein, thus completing the reaction cycle. Several rounds of ATP-dependent interactions between DnaJ, DnaK and GrpE are required for fully efficient folding.</text>
</comment>
<keyword evidence="3" id="KW-0963">Cytoplasm</keyword>
<evidence type="ECO:0000313" key="6">
    <source>
        <dbReference type="EMBL" id="PIU73333.1"/>
    </source>
</evidence>
<evidence type="ECO:0000256" key="3">
    <source>
        <dbReference type="HAMAP-Rule" id="MF_01151"/>
    </source>
</evidence>
<dbReference type="Gene3D" id="3.90.20.20">
    <property type="match status" value="1"/>
</dbReference>
<dbReference type="GO" id="GO:0006457">
    <property type="term" value="P:protein folding"/>
    <property type="evidence" value="ECO:0007669"/>
    <property type="project" value="InterPro"/>
</dbReference>